<dbReference type="GO" id="GO:0006508">
    <property type="term" value="P:proteolysis"/>
    <property type="evidence" value="ECO:0007669"/>
    <property type="project" value="UniProtKB-KW"/>
</dbReference>
<keyword evidence="11 12" id="KW-0472">Membrane</keyword>
<evidence type="ECO:0000256" key="2">
    <source>
        <dbReference type="ARBA" id="ARBA00004141"/>
    </source>
</evidence>
<comment type="similarity">
    <text evidence="3">Belongs to the peptidase M50B family.</text>
</comment>
<evidence type="ECO:0000256" key="3">
    <source>
        <dbReference type="ARBA" id="ARBA00007931"/>
    </source>
</evidence>
<evidence type="ECO:0000256" key="5">
    <source>
        <dbReference type="ARBA" id="ARBA00022692"/>
    </source>
</evidence>
<dbReference type="AlphaFoldDB" id="A0A366H6R3"/>
<dbReference type="EMBL" id="QNRR01000014">
    <property type="protein sequence ID" value="RBP37376.1"/>
    <property type="molecule type" value="Genomic_DNA"/>
</dbReference>
<keyword evidence="7" id="KW-0378">Hydrolase</keyword>
<feature type="transmembrane region" description="Helical" evidence="12">
    <location>
        <begin position="7"/>
        <end position="29"/>
    </location>
</feature>
<keyword evidence="5 12" id="KW-0812">Transmembrane</keyword>
<comment type="cofactor">
    <cofactor evidence="1">
        <name>Zn(2+)</name>
        <dbReference type="ChEBI" id="CHEBI:29105"/>
    </cofactor>
</comment>
<dbReference type="GO" id="GO:0008237">
    <property type="term" value="F:metallopeptidase activity"/>
    <property type="evidence" value="ECO:0007669"/>
    <property type="project" value="UniProtKB-KW"/>
</dbReference>
<evidence type="ECO:0000259" key="13">
    <source>
        <dbReference type="Pfam" id="PF02163"/>
    </source>
</evidence>
<dbReference type="Pfam" id="PF02163">
    <property type="entry name" value="Peptidase_M50"/>
    <property type="match status" value="1"/>
</dbReference>
<sequence>MIRFTLLGFPVTVHWMFWAIMAMLGANLLNGPRGFVLLLIWVAAGFISILIHELGHTLLQRKFGARAEIVLYAMGGLAIPNRGFTRVQHILISLGGPFLQIAVGVVAWQVIAHSSGDSWYITAFFVSFMTVSIFWGLLNLLPIYPLDGGQVLRSILGPRREKFAYLVGMLCAGALCIYVITRPNPSVWNALLCGMFAWDNFQRWQGQTPPSALEPR</sequence>
<evidence type="ECO:0000256" key="1">
    <source>
        <dbReference type="ARBA" id="ARBA00001947"/>
    </source>
</evidence>
<dbReference type="Proteomes" id="UP000253426">
    <property type="component" value="Unassembled WGS sequence"/>
</dbReference>
<evidence type="ECO:0000313" key="14">
    <source>
        <dbReference type="EMBL" id="RBP37376.1"/>
    </source>
</evidence>
<gene>
    <name evidence="14" type="ORF">DES53_114114</name>
</gene>
<feature type="domain" description="Peptidase M50" evidence="13">
    <location>
        <begin position="118"/>
        <end position="163"/>
    </location>
</feature>
<keyword evidence="15" id="KW-1185">Reference proteome</keyword>
<evidence type="ECO:0000256" key="9">
    <source>
        <dbReference type="ARBA" id="ARBA00022989"/>
    </source>
</evidence>
<name>A0A366H6R3_9BACT</name>
<evidence type="ECO:0000256" key="6">
    <source>
        <dbReference type="ARBA" id="ARBA00022723"/>
    </source>
</evidence>
<reference evidence="14 15" key="1">
    <citation type="submission" date="2018-06" db="EMBL/GenBank/DDBJ databases">
        <title>Genomic Encyclopedia of Type Strains, Phase IV (KMG-IV): sequencing the most valuable type-strain genomes for metagenomic binning, comparative biology and taxonomic classification.</title>
        <authorList>
            <person name="Goeker M."/>
        </authorList>
    </citation>
    <scope>NUCLEOTIDE SEQUENCE [LARGE SCALE GENOMIC DNA]</scope>
    <source>
        <strain evidence="14 15">DSM 25532</strain>
    </source>
</reference>
<organism evidence="14 15">
    <name type="scientific">Roseimicrobium gellanilyticum</name>
    <dbReference type="NCBI Taxonomy" id="748857"/>
    <lineage>
        <taxon>Bacteria</taxon>
        <taxon>Pseudomonadati</taxon>
        <taxon>Verrucomicrobiota</taxon>
        <taxon>Verrucomicrobiia</taxon>
        <taxon>Verrucomicrobiales</taxon>
        <taxon>Verrucomicrobiaceae</taxon>
        <taxon>Roseimicrobium</taxon>
    </lineage>
</organism>
<feature type="transmembrane region" description="Helical" evidence="12">
    <location>
        <begin position="163"/>
        <end position="181"/>
    </location>
</feature>
<evidence type="ECO:0000256" key="7">
    <source>
        <dbReference type="ARBA" id="ARBA00022801"/>
    </source>
</evidence>
<keyword evidence="4" id="KW-0645">Protease</keyword>
<evidence type="ECO:0000256" key="8">
    <source>
        <dbReference type="ARBA" id="ARBA00022833"/>
    </source>
</evidence>
<keyword evidence="9 12" id="KW-1133">Transmembrane helix</keyword>
<comment type="caution">
    <text evidence="14">The sequence shown here is derived from an EMBL/GenBank/DDBJ whole genome shotgun (WGS) entry which is preliminary data.</text>
</comment>
<evidence type="ECO:0000256" key="10">
    <source>
        <dbReference type="ARBA" id="ARBA00023049"/>
    </source>
</evidence>
<keyword evidence="8" id="KW-0862">Zinc</keyword>
<dbReference type="RefSeq" id="WP_113961599.1">
    <property type="nucleotide sequence ID" value="NZ_QNRR01000014.1"/>
</dbReference>
<dbReference type="GO" id="GO:0016020">
    <property type="term" value="C:membrane"/>
    <property type="evidence" value="ECO:0007669"/>
    <property type="project" value="UniProtKB-SubCell"/>
</dbReference>
<evidence type="ECO:0000256" key="4">
    <source>
        <dbReference type="ARBA" id="ARBA00022670"/>
    </source>
</evidence>
<dbReference type="OrthoDB" id="166377at2"/>
<keyword evidence="10" id="KW-0482">Metalloprotease</keyword>
<feature type="transmembrane region" description="Helical" evidence="12">
    <location>
        <begin position="118"/>
        <end position="142"/>
    </location>
</feature>
<evidence type="ECO:0000256" key="11">
    <source>
        <dbReference type="ARBA" id="ARBA00023136"/>
    </source>
</evidence>
<keyword evidence="6" id="KW-0479">Metal-binding</keyword>
<dbReference type="PANTHER" id="PTHR39188:SF3">
    <property type="entry name" value="STAGE IV SPORULATION PROTEIN FB"/>
    <property type="match status" value="1"/>
</dbReference>
<dbReference type="GO" id="GO:0046872">
    <property type="term" value="F:metal ion binding"/>
    <property type="evidence" value="ECO:0007669"/>
    <property type="project" value="UniProtKB-KW"/>
</dbReference>
<evidence type="ECO:0000313" key="15">
    <source>
        <dbReference type="Proteomes" id="UP000253426"/>
    </source>
</evidence>
<dbReference type="PANTHER" id="PTHR39188">
    <property type="entry name" value="MEMBRANE-ASSOCIATED ZINC METALLOPROTEASE M50B"/>
    <property type="match status" value="1"/>
</dbReference>
<comment type="subcellular location">
    <subcellularLocation>
        <location evidence="2">Membrane</location>
        <topology evidence="2">Multi-pass membrane protein</topology>
    </subcellularLocation>
</comment>
<protein>
    <submittedName>
        <fullName evidence="14">Peptidase M50-like protein</fullName>
    </submittedName>
</protein>
<dbReference type="InterPro" id="IPR008915">
    <property type="entry name" value="Peptidase_M50"/>
</dbReference>
<feature type="transmembrane region" description="Helical" evidence="12">
    <location>
        <begin position="35"/>
        <end position="52"/>
    </location>
</feature>
<evidence type="ECO:0000256" key="12">
    <source>
        <dbReference type="SAM" id="Phobius"/>
    </source>
</evidence>
<accession>A0A366H6R3</accession>
<feature type="transmembrane region" description="Helical" evidence="12">
    <location>
        <begin position="90"/>
        <end position="112"/>
    </location>
</feature>
<proteinExistence type="inferred from homology"/>